<reference evidence="1 2" key="1">
    <citation type="submission" date="2020-06" db="EMBL/GenBank/DDBJ databases">
        <authorList>
            <person name="Li R."/>
            <person name="Bekaert M."/>
        </authorList>
    </citation>
    <scope>NUCLEOTIDE SEQUENCE [LARGE SCALE GENOMIC DNA]</scope>
    <source>
        <strain evidence="2">wild</strain>
    </source>
</reference>
<sequence>MSDLDQSVTILNESVKIRRQPSHNVQSQKIDKLDTTKPTDTQAHDLTYHAVSTSNRFTPFNTSEEESFDSNENMHDSSYNGNARKGKLVLVGNSDFKPIREKDFIYDSDTEKCIAFSFQEAKHILRDLQGPIDCLVEHLFTNDIREHSSTKCLDIIEKFITFVHDKWHEIPIIISDAIPRGDYSFDEQDASGVQYSFKI</sequence>
<dbReference type="AlphaFoldDB" id="A0A6J8DP90"/>
<protein>
    <submittedName>
        <fullName evidence="1">Uncharacterized protein</fullName>
    </submittedName>
</protein>
<dbReference type="EMBL" id="CACVKT020007770">
    <property type="protein sequence ID" value="CAC5410418.1"/>
    <property type="molecule type" value="Genomic_DNA"/>
</dbReference>
<proteinExistence type="predicted"/>
<dbReference type="Proteomes" id="UP000507470">
    <property type="component" value="Unassembled WGS sequence"/>
</dbReference>
<accession>A0A6J8DP90</accession>
<organism evidence="1 2">
    <name type="scientific">Mytilus coruscus</name>
    <name type="common">Sea mussel</name>
    <dbReference type="NCBI Taxonomy" id="42192"/>
    <lineage>
        <taxon>Eukaryota</taxon>
        <taxon>Metazoa</taxon>
        <taxon>Spiralia</taxon>
        <taxon>Lophotrochozoa</taxon>
        <taxon>Mollusca</taxon>
        <taxon>Bivalvia</taxon>
        <taxon>Autobranchia</taxon>
        <taxon>Pteriomorphia</taxon>
        <taxon>Mytilida</taxon>
        <taxon>Mytiloidea</taxon>
        <taxon>Mytilidae</taxon>
        <taxon>Mytilinae</taxon>
        <taxon>Mytilus</taxon>
    </lineage>
</organism>
<dbReference type="OrthoDB" id="6181840at2759"/>
<name>A0A6J8DP90_MYTCO</name>
<keyword evidence="2" id="KW-1185">Reference proteome</keyword>
<evidence type="ECO:0000313" key="2">
    <source>
        <dbReference type="Proteomes" id="UP000507470"/>
    </source>
</evidence>
<evidence type="ECO:0000313" key="1">
    <source>
        <dbReference type="EMBL" id="CAC5410418.1"/>
    </source>
</evidence>
<gene>
    <name evidence="1" type="ORF">MCOR_43605</name>
</gene>